<dbReference type="EMBL" id="UINC01154295">
    <property type="protein sequence ID" value="SVD49495.1"/>
    <property type="molecule type" value="Genomic_DNA"/>
</dbReference>
<sequence>YRDDQYVTMDTSVNLLENAVVAIRNFGSYSTPASTDVSNTSITIADEGVATLLTSDDLTSNTTAVFNLYVSARHATATNDAYRTAHILVRAEKNVAADCYLHRAYDAGNISDEIEVKDAGNYSAYSSISDGKVGIGITADSNYWYVYLSNRSSHSIVAGFKAQAITN</sequence>
<evidence type="ECO:0000313" key="1">
    <source>
        <dbReference type="EMBL" id="SVD49495.1"/>
    </source>
</evidence>
<proteinExistence type="predicted"/>
<feature type="non-terminal residue" evidence="1">
    <location>
        <position position="1"/>
    </location>
</feature>
<organism evidence="1">
    <name type="scientific">marine metagenome</name>
    <dbReference type="NCBI Taxonomy" id="408172"/>
    <lineage>
        <taxon>unclassified sequences</taxon>
        <taxon>metagenomes</taxon>
        <taxon>ecological metagenomes</taxon>
    </lineage>
</organism>
<protein>
    <submittedName>
        <fullName evidence="1">Uncharacterized protein</fullName>
    </submittedName>
</protein>
<reference evidence="1" key="1">
    <citation type="submission" date="2018-05" db="EMBL/GenBank/DDBJ databases">
        <authorList>
            <person name="Lanie J.A."/>
            <person name="Ng W.-L."/>
            <person name="Kazmierczak K.M."/>
            <person name="Andrzejewski T.M."/>
            <person name="Davidsen T.M."/>
            <person name="Wayne K.J."/>
            <person name="Tettelin H."/>
            <person name="Glass J.I."/>
            <person name="Rusch D."/>
            <person name="Podicherti R."/>
            <person name="Tsui H.-C.T."/>
            <person name="Winkler M.E."/>
        </authorList>
    </citation>
    <scope>NUCLEOTIDE SEQUENCE</scope>
</reference>
<gene>
    <name evidence="1" type="ORF">METZ01_LOCUS402349</name>
</gene>
<accession>A0A382VTY0</accession>
<name>A0A382VTY0_9ZZZZ</name>
<dbReference type="AlphaFoldDB" id="A0A382VTY0"/>